<dbReference type="OrthoDB" id="9815852at2"/>
<dbReference type="SMART" id="SM00530">
    <property type="entry name" value="HTH_XRE"/>
    <property type="match status" value="1"/>
</dbReference>
<dbReference type="RefSeq" id="WP_158401669.1">
    <property type="nucleotide sequence ID" value="NZ_PRLB01000016.1"/>
</dbReference>
<accession>A0A329TT75</accession>
<name>A0A329TT75_9FIRM</name>
<feature type="domain" description="HTH cro/C1-type" evidence="1">
    <location>
        <begin position="32"/>
        <end position="71"/>
    </location>
</feature>
<gene>
    <name evidence="2" type="ORF">C4N26_13050</name>
</gene>
<evidence type="ECO:0000313" key="3">
    <source>
        <dbReference type="Proteomes" id="UP000251144"/>
    </source>
</evidence>
<dbReference type="CDD" id="cd00093">
    <property type="entry name" value="HTH_XRE"/>
    <property type="match status" value="1"/>
</dbReference>
<dbReference type="Pfam" id="PF01381">
    <property type="entry name" value="HTH_3"/>
    <property type="match status" value="1"/>
</dbReference>
<dbReference type="Proteomes" id="UP000251144">
    <property type="component" value="Unassembled WGS sequence"/>
</dbReference>
<dbReference type="EMBL" id="PRLB01000016">
    <property type="protein sequence ID" value="RAW51798.1"/>
    <property type="molecule type" value="Genomic_DNA"/>
</dbReference>
<evidence type="ECO:0000259" key="1">
    <source>
        <dbReference type="PROSITE" id="PS50943"/>
    </source>
</evidence>
<dbReference type="GO" id="GO:0003677">
    <property type="term" value="F:DNA binding"/>
    <property type="evidence" value="ECO:0007669"/>
    <property type="project" value="InterPro"/>
</dbReference>
<comment type="caution">
    <text evidence="2">The sequence shown here is derived from an EMBL/GenBank/DDBJ whole genome shotgun (WGS) entry which is preliminary data.</text>
</comment>
<dbReference type="Gene3D" id="1.10.260.40">
    <property type="entry name" value="lambda repressor-like DNA-binding domains"/>
    <property type="match status" value="1"/>
</dbReference>
<protein>
    <submittedName>
        <fullName evidence="2">XRE family transcriptional regulator</fullName>
    </submittedName>
</protein>
<dbReference type="PROSITE" id="PS50943">
    <property type="entry name" value="HTH_CROC1"/>
    <property type="match status" value="1"/>
</dbReference>
<evidence type="ECO:0000313" key="2">
    <source>
        <dbReference type="EMBL" id="RAW51798.1"/>
    </source>
</evidence>
<proteinExistence type="predicted"/>
<dbReference type="InterPro" id="IPR010982">
    <property type="entry name" value="Lambda_DNA-bd_dom_sf"/>
</dbReference>
<dbReference type="AlphaFoldDB" id="A0A329TT75"/>
<organism evidence="2 3">
    <name type="scientific">Faecalibacterium prausnitzii</name>
    <dbReference type="NCBI Taxonomy" id="853"/>
    <lineage>
        <taxon>Bacteria</taxon>
        <taxon>Bacillati</taxon>
        <taxon>Bacillota</taxon>
        <taxon>Clostridia</taxon>
        <taxon>Eubacteriales</taxon>
        <taxon>Oscillospiraceae</taxon>
        <taxon>Faecalibacterium</taxon>
    </lineage>
</organism>
<sequence length="91" mass="10204">MLLHKKEVLFLIFWERFYQMCALRGTKPNPIAKELGISSGAVTRWKNAEDPPSGKTLILLADRLDCSIDYLLGRTDDPVLHQLDSSSSSAI</sequence>
<dbReference type="InterPro" id="IPR001387">
    <property type="entry name" value="Cro/C1-type_HTH"/>
</dbReference>
<reference evidence="2 3" key="1">
    <citation type="submission" date="2018-02" db="EMBL/GenBank/DDBJ databases">
        <title>Complete genome sequencing of Faecalibacterium prausnitzii strains isolated from the human gut.</title>
        <authorList>
            <person name="Fitzgerald B.C."/>
            <person name="Shkoporov A.N."/>
            <person name="Ross P.R."/>
            <person name="Hill C."/>
        </authorList>
    </citation>
    <scope>NUCLEOTIDE SEQUENCE [LARGE SCALE GENOMIC DNA]</scope>
    <source>
        <strain evidence="2 3">APC942/32-1</strain>
    </source>
</reference>
<dbReference type="SUPFAM" id="SSF47413">
    <property type="entry name" value="lambda repressor-like DNA-binding domains"/>
    <property type="match status" value="1"/>
</dbReference>